<dbReference type="Proteomes" id="UP000287144">
    <property type="component" value="Unassembled WGS sequence"/>
</dbReference>
<evidence type="ECO:0000256" key="1">
    <source>
        <dbReference type="SAM" id="MobiDB-lite"/>
    </source>
</evidence>
<dbReference type="EMBL" id="NKCK01000079">
    <property type="protein sequence ID" value="RSM02038.1"/>
    <property type="molecule type" value="Genomic_DNA"/>
</dbReference>
<feature type="region of interest" description="Disordered" evidence="1">
    <location>
        <begin position="1"/>
        <end position="30"/>
    </location>
</feature>
<proteinExistence type="predicted"/>
<feature type="compositionally biased region" description="Basic and acidic residues" evidence="1">
    <location>
        <begin position="1"/>
        <end position="14"/>
    </location>
</feature>
<feature type="compositionally biased region" description="Basic and acidic residues" evidence="1">
    <location>
        <begin position="51"/>
        <end position="61"/>
    </location>
</feature>
<gene>
    <name evidence="2" type="ORF">CEP52_008191</name>
</gene>
<feature type="compositionally biased region" description="Basic and acidic residues" evidence="1">
    <location>
        <begin position="91"/>
        <end position="118"/>
    </location>
</feature>
<evidence type="ECO:0000313" key="3">
    <source>
        <dbReference type="Proteomes" id="UP000287144"/>
    </source>
</evidence>
<evidence type="ECO:0000313" key="2">
    <source>
        <dbReference type="EMBL" id="RSM02038.1"/>
    </source>
</evidence>
<keyword evidence="3" id="KW-1185">Reference proteome</keyword>
<protein>
    <submittedName>
        <fullName evidence="2">Uncharacterized protein</fullName>
    </submittedName>
</protein>
<comment type="caution">
    <text evidence="2">The sequence shown here is derived from an EMBL/GenBank/DDBJ whole genome shotgun (WGS) entry which is preliminary data.</text>
</comment>
<accession>A0A428TJ21</accession>
<dbReference type="AlphaFoldDB" id="A0A428TJ21"/>
<name>A0A428TJ21_9HYPO</name>
<feature type="region of interest" description="Disordered" evidence="1">
    <location>
        <begin position="47"/>
        <end position="122"/>
    </location>
</feature>
<reference evidence="2 3" key="1">
    <citation type="submission" date="2017-06" db="EMBL/GenBank/DDBJ databases">
        <title>Comparative genomic analysis of Ambrosia Fusariam Clade fungi.</title>
        <authorList>
            <person name="Stajich J.E."/>
            <person name="Carrillo J."/>
            <person name="Kijimoto T."/>
            <person name="Eskalen A."/>
            <person name="O'Donnell K."/>
            <person name="Kasson M."/>
        </authorList>
    </citation>
    <scope>NUCLEOTIDE SEQUENCE [LARGE SCALE GENOMIC DNA]</scope>
    <source>
        <strain evidence="2 3">NRRL62579</strain>
    </source>
</reference>
<sequence>MDENSDHPERKDRGQTPSSGIQTVFMPIRPTRFTRFFSDLVWNRKSGVVVRQDRERSDHRGQGQPSLFEETQDAPGSDSEIDTVPTNDDDQNSKDSQRDRDGKKGDRSGGEDKGKEDDNNQYNRFLTGDAITAQANFPVSENSVECARFNKSLEDLVIRLEQSDTEWVSIDCLGRRWISESKEAKIRTTVVVSFSQYPDRAEELRRDLQRAMKDNKLPIEFIRGRVARYVANLFGLREPQAPLVCGSSCAPHGVEGAGTVGGFITIEGDPDRDAVYAVTNHHVIAEDNKDKEKIPWTTGKDSLKPTPKKV</sequence>
<organism evidence="2 3">
    <name type="scientific">Fusarium oligoseptatum</name>
    <dbReference type="NCBI Taxonomy" id="2604345"/>
    <lineage>
        <taxon>Eukaryota</taxon>
        <taxon>Fungi</taxon>
        <taxon>Dikarya</taxon>
        <taxon>Ascomycota</taxon>
        <taxon>Pezizomycotina</taxon>
        <taxon>Sordariomycetes</taxon>
        <taxon>Hypocreomycetidae</taxon>
        <taxon>Hypocreales</taxon>
        <taxon>Nectriaceae</taxon>
        <taxon>Fusarium</taxon>
        <taxon>Fusarium solani species complex</taxon>
    </lineage>
</organism>
<feature type="region of interest" description="Disordered" evidence="1">
    <location>
        <begin position="290"/>
        <end position="310"/>
    </location>
</feature>